<sequence length="386" mass="46458">MELKTLKNKGKRSTKWGGGYMKNILTIGSNCFYQALSVILKRIDLLDWVLEYSEPCFIYNKDYYIDFERDDPEKTLAKENPLIFDHDPVSSYYNDYITKCNNNYKESLVSECEYTYMEDDSTLNFNDINEHFFSNHIQVAISIDTYYLLEDYIKKRCYFEKWHNYHFVVIDHLKNSKCYIIDNYFNFEGYVDTKKLDIAYHSIEKDRGRKRVWWIDSNKLGDLQKNLNRDNHLLTLCKRYLNKRQSINEHEYITNSEGIRVFNQDYKDIAQILNNRYGQYAPQHILYALMGFYLQKLGLSQLFIYLNENNINAKLENLSYYYNESEKYWSKFTRILERTYLKRKSVIDTIDNIHNVLSEIQLIESHIEEETEKIKEQIENGENVLI</sequence>
<keyword evidence="2" id="KW-1185">Reference proteome</keyword>
<dbReference type="Proteomes" id="UP001524502">
    <property type="component" value="Unassembled WGS sequence"/>
</dbReference>
<protein>
    <recommendedName>
        <fullName evidence="3">Butirosin biosynthesis protein H N-terminal domain-containing protein</fullName>
    </recommendedName>
</protein>
<gene>
    <name evidence="1" type="ORF">NE619_17315</name>
</gene>
<proteinExistence type="predicted"/>
<evidence type="ECO:0008006" key="3">
    <source>
        <dbReference type="Google" id="ProtNLM"/>
    </source>
</evidence>
<comment type="caution">
    <text evidence="1">The sequence shown here is derived from an EMBL/GenBank/DDBJ whole genome shotgun (WGS) entry which is preliminary data.</text>
</comment>
<dbReference type="EMBL" id="JANFXK010000031">
    <property type="protein sequence ID" value="MCQ4638491.1"/>
    <property type="molecule type" value="Genomic_DNA"/>
</dbReference>
<organism evidence="1 2">
    <name type="scientific">Anaerovorax odorimutans</name>
    <dbReference type="NCBI Taxonomy" id="109327"/>
    <lineage>
        <taxon>Bacteria</taxon>
        <taxon>Bacillati</taxon>
        <taxon>Bacillota</taxon>
        <taxon>Clostridia</taxon>
        <taxon>Peptostreptococcales</taxon>
        <taxon>Anaerovoracaceae</taxon>
        <taxon>Anaerovorax</taxon>
    </lineage>
</organism>
<accession>A0ABT1RTM2</accession>
<reference evidence="1 2" key="1">
    <citation type="submission" date="2022-06" db="EMBL/GenBank/DDBJ databases">
        <title>Isolation of gut microbiota from human fecal samples.</title>
        <authorList>
            <person name="Pamer E.G."/>
            <person name="Barat B."/>
            <person name="Waligurski E."/>
            <person name="Medina S."/>
            <person name="Paddock L."/>
            <person name="Mostad J."/>
        </authorList>
    </citation>
    <scope>NUCLEOTIDE SEQUENCE [LARGE SCALE GENOMIC DNA]</scope>
    <source>
        <strain evidence="1 2">SL.3.17</strain>
    </source>
</reference>
<name>A0ABT1RTM2_9FIRM</name>
<evidence type="ECO:0000313" key="1">
    <source>
        <dbReference type="EMBL" id="MCQ4638491.1"/>
    </source>
</evidence>
<evidence type="ECO:0000313" key="2">
    <source>
        <dbReference type="Proteomes" id="UP001524502"/>
    </source>
</evidence>